<gene>
    <name evidence="12" type="ORF">I206_07294</name>
    <name evidence="13" type="ORF">I206_106489</name>
</gene>
<dbReference type="Pfam" id="PF00487">
    <property type="entry name" value="FA_desaturase"/>
    <property type="match status" value="1"/>
</dbReference>
<evidence type="ECO:0000313" key="12">
    <source>
        <dbReference type="EMBL" id="OCF46907.1"/>
    </source>
</evidence>
<dbReference type="InterPro" id="IPR013866">
    <property type="entry name" value="Sphingolipid_d4-desaturase_N"/>
</dbReference>
<feature type="region of interest" description="Disordered" evidence="9">
    <location>
        <begin position="1"/>
        <end position="54"/>
    </location>
</feature>
<keyword evidence="8 10" id="KW-0472">Membrane</keyword>
<dbReference type="Pfam" id="PF08557">
    <property type="entry name" value="Lipid_DES"/>
    <property type="match status" value="1"/>
</dbReference>
<dbReference type="EMBL" id="CP144527">
    <property type="protein sequence ID" value="WWC72527.1"/>
    <property type="molecule type" value="Genomic_DNA"/>
</dbReference>
<dbReference type="KEGG" id="kpin:30175663"/>
<dbReference type="STRING" id="1296096.A0A1B9HUF7"/>
<reference evidence="13" key="2">
    <citation type="submission" date="2013-07" db="EMBL/GenBank/DDBJ databases">
        <authorList>
            <consortium name="The Broad Institute Genome Sequencing Platform"/>
            <person name="Cuomo C."/>
            <person name="Litvintseva A."/>
            <person name="Chen Y."/>
            <person name="Heitman J."/>
            <person name="Sun S."/>
            <person name="Springer D."/>
            <person name="Dromer F."/>
            <person name="Young S.K."/>
            <person name="Zeng Q."/>
            <person name="Gargeya S."/>
            <person name="Fitzgerald M."/>
            <person name="Abouelleil A."/>
            <person name="Alvarado L."/>
            <person name="Berlin A.M."/>
            <person name="Chapman S.B."/>
            <person name="Dewar J."/>
            <person name="Goldberg J."/>
            <person name="Griggs A."/>
            <person name="Gujja S."/>
            <person name="Hansen M."/>
            <person name="Howarth C."/>
            <person name="Imamovic A."/>
            <person name="Larimer J."/>
            <person name="McCowan C."/>
            <person name="Murphy C."/>
            <person name="Pearson M."/>
            <person name="Priest M."/>
            <person name="Roberts A."/>
            <person name="Saif S."/>
            <person name="Shea T."/>
            <person name="Sykes S."/>
            <person name="Wortman J."/>
            <person name="Nusbaum C."/>
            <person name="Birren B."/>
        </authorList>
    </citation>
    <scope>NUCLEOTIDE SEQUENCE</scope>
    <source>
        <strain evidence="13">CBS 10737</strain>
    </source>
</reference>
<feature type="transmembrane region" description="Helical" evidence="10">
    <location>
        <begin position="134"/>
        <end position="153"/>
    </location>
</feature>
<dbReference type="InterPro" id="IPR005804">
    <property type="entry name" value="FA_desaturase_dom"/>
</dbReference>
<feature type="compositionally biased region" description="Low complexity" evidence="9">
    <location>
        <begin position="27"/>
        <end position="46"/>
    </location>
</feature>
<dbReference type="InterPro" id="IPR011388">
    <property type="entry name" value="DES1/DES2"/>
</dbReference>
<sequence length="464" mass="52890">MSVHVLPTAFDTQSRKSSLRNRKSDTDNLSTSTTSSPTLSSYEPSENGLSSSSDTEAVIISVEKLKQIEKMESNPDFLWMTTEEPHRSRRMAILKAHPEVRKLMGPTLLTVPIVFLVLSIQITAAYLLKSTHPFSWQFIITAYIIGGTANQNIFLAIHEITHNLVFKSIKLNKILSIIANFSIGIPYAMAFKGYHIEHHKFLGEDGIDTDLPSKFEAIILNNVFGKTFFATFQILFYALRPGFIRSQKPTIWHGINLLSIFIFDFILIKFIGSWNSLIYLIMSSFFAGSLHPCAAHFIAEHYLMNGPLPTKEEQMKSGKFENEQDWLIRGLAQETTSYYGWLNVLCYNVGYHNEHHDFPSVPWTRLPELHQIAKEYYDPLPSHSSWPYVTWKFITDSNIGMFSRAKRTERGEKIEHNLWSSAINSSTTSITKEEEEEALATDDEDEIAYMSDTNTTSKSKSKSK</sequence>
<evidence type="ECO:0000256" key="7">
    <source>
        <dbReference type="ARBA" id="ARBA00023098"/>
    </source>
</evidence>
<dbReference type="GO" id="GO:0046513">
    <property type="term" value="P:ceramide biosynthetic process"/>
    <property type="evidence" value="ECO:0007669"/>
    <property type="project" value="TreeGrafter"/>
</dbReference>
<reference evidence="12" key="3">
    <citation type="submission" date="2016-07" db="EMBL/GenBank/DDBJ databases">
        <title>Evolution of pathogenesis and genome organization in the Tremellales.</title>
        <authorList>
            <person name="Cuomo C."/>
            <person name="Litvintseva A."/>
            <person name="Heitman J."/>
            <person name="Chen Y."/>
            <person name="Sun S."/>
            <person name="Springer D."/>
            <person name="Dromer F."/>
            <person name="Young S."/>
            <person name="Zeng Q."/>
            <person name="Chapman S."/>
            <person name="Gujja S."/>
            <person name="Saif S."/>
            <person name="Birren B."/>
        </authorList>
    </citation>
    <scope>NUCLEOTIDE SEQUENCE</scope>
    <source>
        <strain evidence="12">CBS 10737</strain>
    </source>
</reference>
<evidence type="ECO:0000256" key="3">
    <source>
        <dbReference type="ARBA" id="ARBA00012021"/>
    </source>
</evidence>
<evidence type="ECO:0000256" key="4">
    <source>
        <dbReference type="ARBA" id="ARBA00022692"/>
    </source>
</evidence>
<dbReference type="EMBL" id="KI894015">
    <property type="protein sequence ID" value="OCF46907.1"/>
    <property type="molecule type" value="Genomic_DNA"/>
</dbReference>
<dbReference type="AlphaFoldDB" id="A0A1B9HUF7"/>
<dbReference type="GO" id="GO:0016020">
    <property type="term" value="C:membrane"/>
    <property type="evidence" value="ECO:0007669"/>
    <property type="project" value="UniProtKB-SubCell"/>
</dbReference>
<protein>
    <recommendedName>
        <fullName evidence="3">sphingolipid 4-desaturase</fullName>
        <ecNumber evidence="3">1.14.19.17</ecNumber>
    </recommendedName>
</protein>
<keyword evidence="4 10" id="KW-0812">Transmembrane</keyword>
<feature type="transmembrane region" description="Helical" evidence="10">
    <location>
        <begin position="215"/>
        <end position="239"/>
    </location>
</feature>
<comment type="subcellular location">
    <subcellularLocation>
        <location evidence="1">Membrane</location>
        <topology evidence="1">Multi-pass membrane protein</topology>
    </subcellularLocation>
</comment>
<comment type="similarity">
    <text evidence="2">Belongs to the fatty acid desaturase type 1 family. DEGS subfamily.</text>
</comment>
<reference evidence="13" key="4">
    <citation type="submission" date="2024-02" db="EMBL/GenBank/DDBJ databases">
        <title>Comparative genomics of Cryptococcus and Kwoniella reveals pathogenesis evolution and contrasting modes of karyotype evolution via chromosome fusion or intercentromeric recombination.</title>
        <authorList>
            <person name="Coelho M.A."/>
            <person name="David-Palma M."/>
            <person name="Shea T."/>
            <person name="Bowers K."/>
            <person name="McGinley-Smith S."/>
            <person name="Mohammad A.W."/>
            <person name="Gnirke A."/>
            <person name="Yurkov A.M."/>
            <person name="Nowrousian M."/>
            <person name="Sun S."/>
            <person name="Cuomo C.A."/>
            <person name="Heitman J."/>
        </authorList>
    </citation>
    <scope>NUCLEOTIDE SEQUENCE</scope>
    <source>
        <strain evidence="13">CBS 10737</strain>
    </source>
</reference>
<evidence type="ECO:0000313" key="13">
    <source>
        <dbReference type="EMBL" id="WWC72527.1"/>
    </source>
</evidence>
<evidence type="ECO:0000256" key="2">
    <source>
        <dbReference type="ARBA" id="ARBA00006146"/>
    </source>
</evidence>
<dbReference type="EC" id="1.14.19.17" evidence="3"/>
<feature type="region of interest" description="Disordered" evidence="9">
    <location>
        <begin position="425"/>
        <end position="464"/>
    </location>
</feature>
<evidence type="ECO:0000259" key="11">
    <source>
        <dbReference type="SMART" id="SM01269"/>
    </source>
</evidence>
<dbReference type="SMART" id="SM01269">
    <property type="entry name" value="Lipid_DES"/>
    <property type="match status" value="1"/>
</dbReference>
<feature type="transmembrane region" description="Helical" evidence="10">
    <location>
        <begin position="251"/>
        <end position="271"/>
    </location>
</feature>
<keyword evidence="5 10" id="KW-1133">Transmembrane helix</keyword>
<dbReference type="GO" id="GO:0042284">
    <property type="term" value="F:sphingolipid delta-4 desaturase activity"/>
    <property type="evidence" value="ECO:0007669"/>
    <property type="project" value="UniProtKB-EC"/>
</dbReference>
<dbReference type="CDD" id="cd03508">
    <property type="entry name" value="Delta4-sphingolipid-FADS-like"/>
    <property type="match status" value="1"/>
</dbReference>
<keyword evidence="14" id="KW-1185">Reference proteome</keyword>
<dbReference type="RefSeq" id="XP_019008126.1">
    <property type="nucleotide sequence ID" value="XM_019158988.1"/>
</dbReference>
<dbReference type="OrthoDB" id="200948at2759"/>
<evidence type="ECO:0000256" key="10">
    <source>
        <dbReference type="SAM" id="Phobius"/>
    </source>
</evidence>
<feature type="domain" description="Sphingolipid delta4-desaturase N-terminal" evidence="11">
    <location>
        <begin position="72"/>
        <end position="110"/>
    </location>
</feature>
<evidence type="ECO:0000256" key="1">
    <source>
        <dbReference type="ARBA" id="ARBA00004141"/>
    </source>
</evidence>
<accession>A0A1B9HUF7</accession>
<proteinExistence type="inferred from homology"/>
<evidence type="ECO:0000256" key="5">
    <source>
        <dbReference type="ARBA" id="ARBA00022989"/>
    </source>
</evidence>
<dbReference type="PANTHER" id="PTHR12879">
    <property type="entry name" value="SPHINGOLIPID DELTA 4 DESATURASE/C-4 HYDROXYLASE PROTEIN DES2"/>
    <property type="match status" value="1"/>
</dbReference>
<keyword evidence="7" id="KW-0443">Lipid metabolism</keyword>
<dbReference type="GeneID" id="30175663"/>
<reference evidence="12" key="1">
    <citation type="submission" date="2013-07" db="EMBL/GenBank/DDBJ databases">
        <title>The Genome Sequence of Cryptococcus pinus CBS10737.</title>
        <authorList>
            <consortium name="The Broad Institute Genome Sequencing Platform"/>
            <person name="Cuomo C."/>
            <person name="Litvintseva A."/>
            <person name="Chen Y."/>
            <person name="Heitman J."/>
            <person name="Sun S."/>
            <person name="Springer D."/>
            <person name="Dromer F."/>
            <person name="Young S.K."/>
            <person name="Zeng Q."/>
            <person name="Gargeya S."/>
            <person name="Fitzgerald M."/>
            <person name="Abouelleil A."/>
            <person name="Alvarado L."/>
            <person name="Berlin A.M."/>
            <person name="Chapman S.B."/>
            <person name="Dewar J."/>
            <person name="Goldberg J."/>
            <person name="Griggs A."/>
            <person name="Gujja S."/>
            <person name="Hansen M."/>
            <person name="Howarth C."/>
            <person name="Imamovic A."/>
            <person name="Larimer J."/>
            <person name="McCowan C."/>
            <person name="Murphy C."/>
            <person name="Pearson M."/>
            <person name="Priest M."/>
            <person name="Roberts A."/>
            <person name="Saif S."/>
            <person name="Shea T."/>
            <person name="Sykes S."/>
            <person name="Wortman J."/>
            <person name="Nusbaum C."/>
            <person name="Birren B."/>
        </authorList>
    </citation>
    <scope>NUCLEOTIDE SEQUENCE [LARGE SCALE GENOMIC DNA]</scope>
    <source>
        <strain evidence="12">CBS 10737</strain>
    </source>
</reference>
<evidence type="ECO:0000256" key="9">
    <source>
        <dbReference type="SAM" id="MobiDB-lite"/>
    </source>
</evidence>
<feature type="compositionally biased region" description="Acidic residues" evidence="9">
    <location>
        <begin position="433"/>
        <end position="447"/>
    </location>
</feature>
<organism evidence="12">
    <name type="scientific">Kwoniella pini CBS 10737</name>
    <dbReference type="NCBI Taxonomy" id="1296096"/>
    <lineage>
        <taxon>Eukaryota</taxon>
        <taxon>Fungi</taxon>
        <taxon>Dikarya</taxon>
        <taxon>Basidiomycota</taxon>
        <taxon>Agaricomycotina</taxon>
        <taxon>Tremellomycetes</taxon>
        <taxon>Tremellales</taxon>
        <taxon>Cryptococcaceae</taxon>
        <taxon>Kwoniella</taxon>
    </lineage>
</organism>
<evidence type="ECO:0000256" key="8">
    <source>
        <dbReference type="ARBA" id="ARBA00023136"/>
    </source>
</evidence>
<evidence type="ECO:0000256" key="6">
    <source>
        <dbReference type="ARBA" id="ARBA00023002"/>
    </source>
</evidence>
<keyword evidence="6" id="KW-0560">Oxidoreductase</keyword>
<feature type="transmembrane region" description="Helical" evidence="10">
    <location>
        <begin position="108"/>
        <end position="128"/>
    </location>
</feature>
<dbReference type="PANTHER" id="PTHR12879:SF8">
    <property type="entry name" value="SPHINGOLIPID DELTA(4)-DESATURASE DES1"/>
    <property type="match status" value="1"/>
</dbReference>
<feature type="transmembrane region" description="Helical" evidence="10">
    <location>
        <begin position="174"/>
        <end position="195"/>
    </location>
</feature>
<dbReference type="Proteomes" id="UP000094020">
    <property type="component" value="Chromosome 9"/>
</dbReference>
<evidence type="ECO:0000313" key="14">
    <source>
        <dbReference type="Proteomes" id="UP000094020"/>
    </source>
</evidence>
<name>A0A1B9HUF7_9TREE</name>